<evidence type="ECO:0008006" key="5">
    <source>
        <dbReference type="Google" id="ProtNLM"/>
    </source>
</evidence>
<dbReference type="EMBL" id="MPUH01000006">
    <property type="protein sequence ID" value="OMJ95872.1"/>
    <property type="molecule type" value="Genomic_DNA"/>
</dbReference>
<gene>
    <name evidence="3" type="ORF">SteCoe_595</name>
</gene>
<dbReference type="OrthoDB" id="290016at2759"/>
<organism evidence="3 4">
    <name type="scientific">Stentor coeruleus</name>
    <dbReference type="NCBI Taxonomy" id="5963"/>
    <lineage>
        <taxon>Eukaryota</taxon>
        <taxon>Sar</taxon>
        <taxon>Alveolata</taxon>
        <taxon>Ciliophora</taxon>
        <taxon>Postciliodesmatophora</taxon>
        <taxon>Heterotrichea</taxon>
        <taxon>Heterotrichida</taxon>
        <taxon>Stentoridae</taxon>
        <taxon>Stentor</taxon>
    </lineage>
</organism>
<dbReference type="GO" id="GO:0016020">
    <property type="term" value="C:membrane"/>
    <property type="evidence" value="ECO:0007669"/>
    <property type="project" value="UniProtKB-SubCell"/>
</dbReference>
<evidence type="ECO:0000313" key="3">
    <source>
        <dbReference type="EMBL" id="OMJ95872.1"/>
    </source>
</evidence>
<keyword evidence="2" id="KW-0812">Transmembrane</keyword>
<feature type="transmembrane region" description="Helical" evidence="2">
    <location>
        <begin position="39"/>
        <end position="64"/>
    </location>
</feature>
<evidence type="ECO:0000313" key="4">
    <source>
        <dbReference type="Proteomes" id="UP000187209"/>
    </source>
</evidence>
<evidence type="ECO:0000256" key="1">
    <source>
        <dbReference type="RuleBase" id="RU362006"/>
    </source>
</evidence>
<dbReference type="InterPro" id="IPR004345">
    <property type="entry name" value="TB2_DP1_HVA22"/>
</dbReference>
<comment type="similarity">
    <text evidence="1">Belongs to the DP1 family.</text>
</comment>
<reference evidence="3 4" key="1">
    <citation type="submission" date="2016-11" db="EMBL/GenBank/DDBJ databases">
        <title>The macronuclear genome of Stentor coeruleus: a giant cell with tiny introns.</title>
        <authorList>
            <person name="Slabodnick M."/>
            <person name="Ruby J.G."/>
            <person name="Reiff S.B."/>
            <person name="Swart E.C."/>
            <person name="Gosai S."/>
            <person name="Prabakaran S."/>
            <person name="Witkowska E."/>
            <person name="Larue G.E."/>
            <person name="Fisher S."/>
            <person name="Freeman R.M."/>
            <person name="Gunawardena J."/>
            <person name="Chu W."/>
            <person name="Stover N.A."/>
            <person name="Gregory B.D."/>
            <person name="Nowacki M."/>
            <person name="Derisi J."/>
            <person name="Roy S.W."/>
            <person name="Marshall W.F."/>
            <person name="Sood P."/>
        </authorList>
    </citation>
    <scope>NUCLEOTIDE SEQUENCE [LARGE SCALE GENOMIC DNA]</scope>
    <source>
        <strain evidence="3">WM001</strain>
    </source>
</reference>
<comment type="subcellular location">
    <subcellularLocation>
        <location evidence="1">Membrane</location>
        <topology evidence="1">Multi-pass membrane protein</topology>
    </subcellularLocation>
</comment>
<feature type="transmembrane region" description="Helical" evidence="2">
    <location>
        <begin position="114"/>
        <end position="134"/>
    </location>
</feature>
<sequence>MEQINQIIDTLTENTRNLPVVKDIAQKAGVSTGHVSLGFIAFITLFMFLGIGADLITDLIGMFYPMFMSFKALESKGADDDKLWLTYWVVFALFKVVDDWSGVFFFWLPFYYPIKLAFLIYLFAPQTKGAIMLYDKVIKDFMVKHQTKIEAGLSQAGQAASLLQQAAKEEAMKKGMEYMLNK</sequence>
<dbReference type="PANTHER" id="PTHR12300">
    <property type="entry name" value="HVA22-LIKE PROTEINS"/>
    <property type="match status" value="1"/>
</dbReference>
<dbReference type="AlphaFoldDB" id="A0A1R2D3P3"/>
<name>A0A1R2D3P3_9CILI</name>
<keyword evidence="2" id="KW-1133">Transmembrane helix</keyword>
<evidence type="ECO:0000256" key="2">
    <source>
        <dbReference type="SAM" id="Phobius"/>
    </source>
</evidence>
<dbReference type="Pfam" id="PF03134">
    <property type="entry name" value="TB2_DP1_HVA22"/>
    <property type="match status" value="1"/>
</dbReference>
<dbReference type="Proteomes" id="UP000187209">
    <property type="component" value="Unassembled WGS sequence"/>
</dbReference>
<keyword evidence="4" id="KW-1185">Reference proteome</keyword>
<comment type="caution">
    <text evidence="3">The sequence shown here is derived from an EMBL/GenBank/DDBJ whole genome shotgun (WGS) entry which is preliminary data.</text>
</comment>
<keyword evidence="2" id="KW-0472">Membrane</keyword>
<accession>A0A1R2D3P3</accession>
<protein>
    <recommendedName>
        <fullName evidence="5">Receptor expression-enhancing protein</fullName>
    </recommendedName>
</protein>
<proteinExistence type="inferred from homology"/>